<keyword evidence="1" id="KW-0732">Signal</keyword>
<feature type="chain" id="PRO_5004579092" description="Cardioactive peptide" evidence="1">
    <location>
        <begin position="26"/>
        <end position="113"/>
    </location>
</feature>
<dbReference type="EnsemblMetazoa" id="SMAR007194-RA">
    <property type="protein sequence ID" value="SMAR007194-PA"/>
    <property type="gene ID" value="SMAR007194"/>
</dbReference>
<organism evidence="2 3">
    <name type="scientific">Strigamia maritima</name>
    <name type="common">European centipede</name>
    <name type="synonym">Geophilus maritimus</name>
    <dbReference type="NCBI Taxonomy" id="126957"/>
    <lineage>
        <taxon>Eukaryota</taxon>
        <taxon>Metazoa</taxon>
        <taxon>Ecdysozoa</taxon>
        <taxon>Arthropoda</taxon>
        <taxon>Myriapoda</taxon>
        <taxon>Chilopoda</taxon>
        <taxon>Pleurostigmophora</taxon>
        <taxon>Geophilomorpha</taxon>
        <taxon>Linotaeniidae</taxon>
        <taxon>Strigamia</taxon>
    </lineage>
</organism>
<evidence type="ECO:0008006" key="4">
    <source>
        <dbReference type="Google" id="ProtNLM"/>
    </source>
</evidence>
<dbReference type="PhylomeDB" id="T1J0Y2"/>
<name>T1J0Y2_STRMM</name>
<reference evidence="2" key="2">
    <citation type="submission" date="2015-02" db="UniProtKB">
        <authorList>
            <consortium name="EnsemblMetazoa"/>
        </authorList>
    </citation>
    <scope>IDENTIFICATION</scope>
</reference>
<dbReference type="EMBL" id="JH431742">
    <property type="status" value="NOT_ANNOTATED_CDS"/>
    <property type="molecule type" value="Genomic_DNA"/>
</dbReference>
<evidence type="ECO:0000313" key="2">
    <source>
        <dbReference type="EnsemblMetazoa" id="SMAR007194-PA"/>
    </source>
</evidence>
<evidence type="ECO:0000313" key="3">
    <source>
        <dbReference type="Proteomes" id="UP000014500"/>
    </source>
</evidence>
<dbReference type="AlphaFoldDB" id="T1J0Y2"/>
<evidence type="ECO:0000256" key="1">
    <source>
        <dbReference type="SAM" id="SignalP"/>
    </source>
</evidence>
<dbReference type="HOGENOM" id="CLU_2136595_0_0_1"/>
<sequence length="113" mass="12906">MQYVTIHGFVTLLLIVFSCTIGCAAQKRRPFCNAFTGCGRKRSELPASNVNDLETDLLLDKLSHQILGLVHVLEALHMRIETSRQNQQPLPMIETDSRIPNYILDRKRRSTKI</sequence>
<dbReference type="Proteomes" id="UP000014500">
    <property type="component" value="Unassembled WGS sequence"/>
</dbReference>
<proteinExistence type="predicted"/>
<feature type="signal peptide" evidence="1">
    <location>
        <begin position="1"/>
        <end position="25"/>
    </location>
</feature>
<accession>T1J0Y2</accession>
<protein>
    <recommendedName>
        <fullName evidence="4">Cardioactive peptide</fullName>
    </recommendedName>
</protein>
<keyword evidence="3" id="KW-1185">Reference proteome</keyword>
<reference evidence="3" key="1">
    <citation type="submission" date="2011-05" db="EMBL/GenBank/DDBJ databases">
        <authorList>
            <person name="Richards S.R."/>
            <person name="Qu J."/>
            <person name="Jiang H."/>
            <person name="Jhangiani S.N."/>
            <person name="Agravi P."/>
            <person name="Goodspeed R."/>
            <person name="Gross S."/>
            <person name="Mandapat C."/>
            <person name="Jackson L."/>
            <person name="Mathew T."/>
            <person name="Pu L."/>
            <person name="Thornton R."/>
            <person name="Saada N."/>
            <person name="Wilczek-Boney K.B."/>
            <person name="Lee S."/>
            <person name="Kovar C."/>
            <person name="Wu Y."/>
            <person name="Scherer S.E."/>
            <person name="Worley K.C."/>
            <person name="Muzny D.M."/>
            <person name="Gibbs R."/>
        </authorList>
    </citation>
    <scope>NUCLEOTIDE SEQUENCE</scope>
    <source>
        <strain evidence="3">Brora</strain>
    </source>
</reference>
<dbReference type="Pfam" id="PF11105">
    <property type="entry name" value="CCAP"/>
    <property type="match status" value="1"/>
</dbReference>
<dbReference type="InterPro" id="IPR024276">
    <property type="entry name" value="CCAP"/>
</dbReference>